<dbReference type="HOGENOM" id="CLU_2260391_0_0_0"/>
<dbReference type="eggNOG" id="COG0231">
    <property type="taxonomic scope" value="Bacteria"/>
</dbReference>
<reference evidence="2" key="2">
    <citation type="submission" date="2012-01" db="EMBL/GenBank/DDBJ databases">
        <title>Complete sequence of chromosome of Marinitoga piezophila KA3.</title>
        <authorList>
            <person name="Lucas S."/>
            <person name="Han J."/>
            <person name="Lapidus A."/>
            <person name="Cheng J.-F."/>
            <person name="Goodwin L."/>
            <person name="Pitluck S."/>
            <person name="Peters L."/>
            <person name="Mikhailova N."/>
            <person name="Teshima H."/>
            <person name="Detter J.C."/>
            <person name="Han C."/>
            <person name="Tapia R."/>
            <person name="Land M."/>
            <person name="Hauser L."/>
            <person name="Kyrpides N."/>
            <person name="Ivanova N."/>
            <person name="Pagani I."/>
            <person name="Jebbar M."/>
            <person name="Vannier P."/>
            <person name="Oger P."/>
            <person name="Cario A."/>
            <person name="Bartlett D."/>
            <person name="Noll K.M."/>
            <person name="Woyke T."/>
        </authorList>
    </citation>
    <scope>NUCLEOTIDE SEQUENCE [LARGE SCALE GENOMIC DNA]</scope>
    <source>
        <strain evidence="2">DSM 14283 / JCM 11233 / KA3</strain>
    </source>
</reference>
<gene>
    <name evidence="1" type="ordered locus">Marpi_2088</name>
</gene>
<sequence>MRKILIFLLIILLTITIYSETVKINKIGEYKIENVIPKHLVINFTSNEMIITKGVPTSEKYSIYIYSLKNKNEQIIKEKIPALYDINGNRRVVLVFSYGFQVK</sequence>
<protein>
    <submittedName>
        <fullName evidence="1">Uncharacterized protein</fullName>
    </submittedName>
</protein>
<keyword evidence="2" id="KW-1185">Reference proteome</keyword>
<dbReference type="EMBL" id="CP003257">
    <property type="protein sequence ID" value="AEX86463.1"/>
    <property type="molecule type" value="Genomic_DNA"/>
</dbReference>
<name>H2J7H0_MARPK</name>
<dbReference type="AlphaFoldDB" id="H2J7H0"/>
<dbReference type="Proteomes" id="UP000007161">
    <property type="component" value="Chromosome"/>
</dbReference>
<dbReference type="STRING" id="443254.Marpi_2088"/>
<dbReference type="RefSeq" id="WP_014297533.1">
    <property type="nucleotide sequence ID" value="NC_016751.1"/>
</dbReference>
<reference evidence="1 2" key="1">
    <citation type="journal article" date="2012" name="J. Bacteriol.">
        <title>Complete Genome Sequence of the Thermophilic, Piezophilic, Heterotrophic Bacterium Marinitoga piezophila KA3.</title>
        <authorList>
            <person name="Lucas S."/>
            <person name="Han J."/>
            <person name="Lapidus A."/>
            <person name="Cheng J.F."/>
            <person name="Goodwin L.A."/>
            <person name="Pitluck S."/>
            <person name="Peters L."/>
            <person name="Mikhailova N."/>
            <person name="Teshima H."/>
            <person name="Detter J.C."/>
            <person name="Han C."/>
            <person name="Tapia R."/>
            <person name="Land M."/>
            <person name="Hauser L."/>
            <person name="Kyrpides N.C."/>
            <person name="Ivanova N."/>
            <person name="Pagani I."/>
            <person name="Vannier P."/>
            <person name="Oger P."/>
            <person name="Bartlett D.H."/>
            <person name="Noll K.M."/>
            <person name="Woyke T."/>
            <person name="Jebbar M."/>
        </authorList>
    </citation>
    <scope>NUCLEOTIDE SEQUENCE [LARGE SCALE GENOMIC DNA]</scope>
    <source>
        <strain evidence="2">DSM 14283 / JCM 11233 / KA3</strain>
    </source>
</reference>
<proteinExistence type="predicted"/>
<evidence type="ECO:0000313" key="1">
    <source>
        <dbReference type="EMBL" id="AEX86463.1"/>
    </source>
</evidence>
<evidence type="ECO:0000313" key="2">
    <source>
        <dbReference type="Proteomes" id="UP000007161"/>
    </source>
</evidence>
<accession>H2J7H0</accession>
<organism evidence="1 2">
    <name type="scientific">Marinitoga piezophila (strain DSM 14283 / JCM 11233 / KA3)</name>
    <dbReference type="NCBI Taxonomy" id="443254"/>
    <lineage>
        <taxon>Bacteria</taxon>
        <taxon>Thermotogati</taxon>
        <taxon>Thermotogota</taxon>
        <taxon>Thermotogae</taxon>
        <taxon>Petrotogales</taxon>
        <taxon>Petrotogaceae</taxon>
        <taxon>Marinitoga</taxon>
    </lineage>
</organism>
<dbReference type="KEGG" id="mpz:Marpi_2088"/>